<sequence length="101" mass="10486">MSLALRLTAPIVALAVLGACEPGTLDRILDPEAAAMAEAPPEQQLPKLVSSEAGVTRMRYPGGCEVRIGTEGIATGRTADCTQDQVARAIMEARLGTPEPA</sequence>
<dbReference type="EMBL" id="JAVRHL010000003">
    <property type="protein sequence ID" value="MDT0683800.1"/>
    <property type="molecule type" value="Genomic_DNA"/>
</dbReference>
<dbReference type="RefSeq" id="WP_311692686.1">
    <property type="nucleotide sequence ID" value="NZ_JAVRHL010000003.1"/>
</dbReference>
<evidence type="ECO:0000313" key="2">
    <source>
        <dbReference type="Proteomes" id="UP001265259"/>
    </source>
</evidence>
<dbReference type="PROSITE" id="PS51257">
    <property type="entry name" value="PROKAR_LIPOPROTEIN"/>
    <property type="match status" value="1"/>
</dbReference>
<organism evidence="1 2">
    <name type="scientific">Tropicimonas omnivorans</name>
    <dbReference type="NCBI Taxonomy" id="3075590"/>
    <lineage>
        <taxon>Bacteria</taxon>
        <taxon>Pseudomonadati</taxon>
        <taxon>Pseudomonadota</taxon>
        <taxon>Alphaproteobacteria</taxon>
        <taxon>Rhodobacterales</taxon>
        <taxon>Roseobacteraceae</taxon>
        <taxon>Tropicimonas</taxon>
    </lineage>
</organism>
<reference evidence="1 2" key="1">
    <citation type="submission" date="2023-09" db="EMBL/GenBank/DDBJ databases">
        <authorList>
            <person name="Rey-Velasco X."/>
        </authorList>
    </citation>
    <scope>NUCLEOTIDE SEQUENCE [LARGE SCALE GENOMIC DNA]</scope>
    <source>
        <strain evidence="1 2">F158</strain>
    </source>
</reference>
<evidence type="ECO:0008006" key="3">
    <source>
        <dbReference type="Google" id="ProtNLM"/>
    </source>
</evidence>
<evidence type="ECO:0000313" key="1">
    <source>
        <dbReference type="EMBL" id="MDT0683800.1"/>
    </source>
</evidence>
<keyword evidence="2" id="KW-1185">Reference proteome</keyword>
<protein>
    <recommendedName>
        <fullName evidence="3">Secreted protein</fullName>
    </recommendedName>
</protein>
<gene>
    <name evidence="1" type="ORF">RM543_14000</name>
</gene>
<proteinExistence type="predicted"/>
<dbReference type="Proteomes" id="UP001265259">
    <property type="component" value="Unassembled WGS sequence"/>
</dbReference>
<name>A0ABU3DJ91_9RHOB</name>
<accession>A0ABU3DJ91</accession>
<comment type="caution">
    <text evidence="1">The sequence shown here is derived from an EMBL/GenBank/DDBJ whole genome shotgun (WGS) entry which is preliminary data.</text>
</comment>